<comment type="caution">
    <text evidence="3">The sequence shown here is derived from an EMBL/GenBank/DDBJ whole genome shotgun (WGS) entry which is preliminary data.</text>
</comment>
<evidence type="ECO:0000259" key="2">
    <source>
        <dbReference type="Pfam" id="PF14206"/>
    </source>
</evidence>
<feature type="region of interest" description="Disordered" evidence="1">
    <location>
        <begin position="114"/>
        <end position="140"/>
    </location>
</feature>
<accession>A0ABP8QYG0</accession>
<reference evidence="4" key="1">
    <citation type="journal article" date="2019" name="Int. J. Syst. Evol. Microbiol.">
        <title>The Global Catalogue of Microorganisms (GCM) 10K type strain sequencing project: providing services to taxonomists for standard genome sequencing and annotation.</title>
        <authorList>
            <consortium name="The Broad Institute Genomics Platform"/>
            <consortium name="The Broad Institute Genome Sequencing Center for Infectious Disease"/>
            <person name="Wu L."/>
            <person name="Ma J."/>
        </authorList>
    </citation>
    <scope>NUCLEOTIDE SEQUENCE [LARGE SCALE GENOMIC DNA]</scope>
    <source>
        <strain evidence="4">JCM 17933</strain>
    </source>
</reference>
<name>A0ABP8QYG0_9ACTN</name>
<keyword evidence="4" id="KW-1185">Reference proteome</keyword>
<evidence type="ECO:0000256" key="1">
    <source>
        <dbReference type="SAM" id="MobiDB-lite"/>
    </source>
</evidence>
<dbReference type="Pfam" id="PF14206">
    <property type="entry name" value="Cys_rich_CPCC"/>
    <property type="match status" value="1"/>
</dbReference>
<organism evidence="3 4">
    <name type="scientific">Actinoallomurus oryzae</name>
    <dbReference type="NCBI Taxonomy" id="502180"/>
    <lineage>
        <taxon>Bacteria</taxon>
        <taxon>Bacillati</taxon>
        <taxon>Actinomycetota</taxon>
        <taxon>Actinomycetes</taxon>
        <taxon>Streptosporangiales</taxon>
        <taxon>Thermomonosporaceae</taxon>
        <taxon>Actinoallomurus</taxon>
    </lineage>
</organism>
<proteinExistence type="predicted"/>
<feature type="domain" description="Cysteine-rich CPCC" evidence="2">
    <location>
        <begin position="58"/>
        <end position="133"/>
    </location>
</feature>
<dbReference type="Proteomes" id="UP001500503">
    <property type="component" value="Unassembled WGS sequence"/>
</dbReference>
<dbReference type="InterPro" id="IPR025983">
    <property type="entry name" value="Cys_rich_CPCC"/>
</dbReference>
<sequence length="140" mass="15863">MWKPGRACAVRSMDNAAMAKQSDPPGPEELERRIRWFEQYTDTVSNNSVHRPPRDQPYSCPCCGYLTLGERGAYEICEVRFWEDDGQDDHDADAVRGGPNGNLSLAQARRNFAAFGANRERDLPHVREPYPDEHPDNGKS</sequence>
<protein>
    <recommendedName>
        <fullName evidence="2">Cysteine-rich CPCC domain-containing protein</fullName>
    </recommendedName>
</protein>
<dbReference type="EMBL" id="BAABHF010000048">
    <property type="protein sequence ID" value="GAA4513253.1"/>
    <property type="molecule type" value="Genomic_DNA"/>
</dbReference>
<evidence type="ECO:0000313" key="4">
    <source>
        <dbReference type="Proteomes" id="UP001500503"/>
    </source>
</evidence>
<evidence type="ECO:0000313" key="3">
    <source>
        <dbReference type="EMBL" id="GAA4513253.1"/>
    </source>
</evidence>
<gene>
    <name evidence="3" type="ORF">GCM10023191_080050</name>
</gene>
<feature type="compositionally biased region" description="Basic and acidic residues" evidence="1">
    <location>
        <begin position="118"/>
        <end position="140"/>
    </location>
</feature>